<reference evidence="5" key="1">
    <citation type="submission" date="2018-05" db="EMBL/GenBank/DDBJ databases">
        <authorList>
            <person name="Lanie J.A."/>
            <person name="Ng W.-L."/>
            <person name="Kazmierczak K.M."/>
            <person name="Andrzejewski T.M."/>
            <person name="Davidsen T.M."/>
            <person name="Wayne K.J."/>
            <person name="Tettelin H."/>
            <person name="Glass J.I."/>
            <person name="Rusch D."/>
            <person name="Podicherti R."/>
            <person name="Tsui H.-C.T."/>
            <person name="Winkler M.E."/>
        </authorList>
    </citation>
    <scope>NUCLEOTIDE SEQUENCE</scope>
</reference>
<dbReference type="FunFam" id="2.120.10.30:FF:000013">
    <property type="entry name" value="E3 ubiquitin-protein ligase TRIM71"/>
    <property type="match status" value="1"/>
</dbReference>
<proteinExistence type="predicted"/>
<evidence type="ECO:0000256" key="3">
    <source>
        <dbReference type="ARBA" id="ARBA00022771"/>
    </source>
</evidence>
<keyword evidence="1" id="KW-0479">Metal-binding</keyword>
<evidence type="ECO:0000313" key="5">
    <source>
        <dbReference type="EMBL" id="SUZ53913.1"/>
    </source>
</evidence>
<dbReference type="AlphaFoldDB" id="A0A381NK66"/>
<keyword evidence="4" id="KW-0862">Zinc</keyword>
<evidence type="ECO:0000256" key="4">
    <source>
        <dbReference type="ARBA" id="ARBA00022833"/>
    </source>
</evidence>
<dbReference type="InterPro" id="IPR011042">
    <property type="entry name" value="6-blade_b-propeller_TolB-like"/>
</dbReference>
<gene>
    <name evidence="5" type="ORF">METZ01_LOCUS6767</name>
</gene>
<dbReference type="InterPro" id="IPR001258">
    <property type="entry name" value="NHL_repeat"/>
</dbReference>
<dbReference type="Pfam" id="PF01436">
    <property type="entry name" value="NHL"/>
    <property type="match status" value="2"/>
</dbReference>
<name>A0A381NK66_9ZZZZ</name>
<dbReference type="Pfam" id="PF17170">
    <property type="entry name" value="DUF5128"/>
    <property type="match status" value="1"/>
</dbReference>
<evidence type="ECO:0008006" key="6">
    <source>
        <dbReference type="Google" id="ProtNLM"/>
    </source>
</evidence>
<protein>
    <recommendedName>
        <fullName evidence="6">SMP-30/Gluconolactonase/LRE-like region domain-containing protein</fullName>
    </recommendedName>
</protein>
<organism evidence="5">
    <name type="scientific">marine metagenome</name>
    <dbReference type="NCBI Taxonomy" id="408172"/>
    <lineage>
        <taxon>unclassified sequences</taxon>
        <taxon>metagenomes</taxon>
        <taxon>ecological metagenomes</taxon>
    </lineage>
</organism>
<dbReference type="CDD" id="cd05819">
    <property type="entry name" value="NHL"/>
    <property type="match status" value="1"/>
</dbReference>
<dbReference type="EMBL" id="UINC01000356">
    <property type="protein sequence ID" value="SUZ53913.1"/>
    <property type="molecule type" value="Genomic_DNA"/>
</dbReference>
<dbReference type="GO" id="GO:0000209">
    <property type="term" value="P:protein polyubiquitination"/>
    <property type="evidence" value="ECO:0007669"/>
    <property type="project" value="TreeGrafter"/>
</dbReference>
<evidence type="ECO:0000256" key="2">
    <source>
        <dbReference type="ARBA" id="ARBA00022737"/>
    </source>
</evidence>
<dbReference type="GO" id="GO:0043161">
    <property type="term" value="P:proteasome-mediated ubiquitin-dependent protein catabolic process"/>
    <property type="evidence" value="ECO:0007669"/>
    <property type="project" value="TreeGrafter"/>
</dbReference>
<keyword evidence="2" id="KW-0677">Repeat</keyword>
<evidence type="ECO:0000256" key="1">
    <source>
        <dbReference type="ARBA" id="ARBA00022723"/>
    </source>
</evidence>
<sequence>MTPSLTTSAAGRTYDYDRVVGGREQMNGIVSMAFGADDEIYITQKALFFFDVSKLKIGPEPDDEEMIMSFREKDPDFFEGTWPACLAVGLDHDIYVTDELRHLIYVFDQDGVFKREFGSLGASPGEFDRPSGIIFTADNSIYVCDTMNHRIQHVTPMGKSINEFGSQGSDEGQFQSPWGLDIDSEGNVFIADHKNHRIQKFDAEGKFIFTFGTYGSGMGELDHPTDVAVDTDGDIYVSDWANNRVQVFNSLGEYILQIRGSAIDLSKWQKRYVESNPDVVKARRRVESLEPEMKFALPTGVNYDKNRDRLFVVDSQRWRIQIFNKLKDYAEAQFNI</sequence>
<dbReference type="PANTHER" id="PTHR24104">
    <property type="entry name" value="E3 UBIQUITIN-PROTEIN LIGASE NHLRC1-RELATED"/>
    <property type="match status" value="1"/>
</dbReference>
<accession>A0A381NK66</accession>
<dbReference type="SUPFAM" id="SSF63829">
    <property type="entry name" value="Calcium-dependent phosphotriesterase"/>
    <property type="match status" value="1"/>
</dbReference>
<dbReference type="Gene3D" id="2.120.10.30">
    <property type="entry name" value="TolB, C-terminal domain"/>
    <property type="match status" value="2"/>
</dbReference>
<dbReference type="PANTHER" id="PTHR24104:SF25">
    <property type="entry name" value="PROTEIN LIN-41"/>
    <property type="match status" value="1"/>
</dbReference>
<dbReference type="InterPro" id="IPR050952">
    <property type="entry name" value="TRIM-NHL_E3_ligases"/>
</dbReference>
<dbReference type="GO" id="GO:0061630">
    <property type="term" value="F:ubiquitin protein ligase activity"/>
    <property type="evidence" value="ECO:0007669"/>
    <property type="project" value="TreeGrafter"/>
</dbReference>
<dbReference type="PROSITE" id="PS51125">
    <property type="entry name" value="NHL"/>
    <property type="match status" value="3"/>
</dbReference>
<keyword evidence="3" id="KW-0863">Zinc-finger</keyword>
<dbReference type="GO" id="GO:0008270">
    <property type="term" value="F:zinc ion binding"/>
    <property type="evidence" value="ECO:0007669"/>
    <property type="project" value="UniProtKB-KW"/>
</dbReference>